<dbReference type="EMBL" id="SRXV01000001">
    <property type="protein sequence ID" value="TGY93848.1"/>
    <property type="molecule type" value="Genomic_DNA"/>
</dbReference>
<dbReference type="InterPro" id="IPR007263">
    <property type="entry name" value="DCC1-like"/>
</dbReference>
<sequence length="155" mass="17129">MARLGRIEEAGADMSALPALPDGKIVLVMDGNCALCSLGARTIARSDRDDVCRIATVQSPTGRALLKHFRLDPEDPWSWLALVEGEALTSSDAIIAVGKRLSLPWRALAHVGSWLPRGPREWAYRVVARNRYAWFGRNDLCAIPDPRLRARLIDS</sequence>
<protein>
    <submittedName>
        <fullName evidence="1">DUF393 domain-containing protein</fullName>
    </submittedName>
</protein>
<accession>A0A4S2HDK6</accession>
<reference evidence="1 2" key="1">
    <citation type="journal article" date="2013" name="Int. J. Syst. Evol. Microbiol.">
        <title>Marinicauda pacifica gen. nov., sp. nov., a prosthecate alphaproteobacterium of the family Hyphomonadaceae isolated from deep seawater.</title>
        <authorList>
            <person name="Zhang X.Y."/>
            <person name="Li G.W."/>
            <person name="Wang C.S."/>
            <person name="Zhang Y.J."/>
            <person name="Xu X.W."/>
            <person name="Li H."/>
            <person name="Liu A."/>
            <person name="Liu C."/>
            <person name="Xie B.B."/>
            <person name="Qin Q.L."/>
            <person name="Xu Z."/>
            <person name="Chen X.L."/>
            <person name="Zhou B.C."/>
            <person name="Zhang Y.Z."/>
        </authorList>
    </citation>
    <scope>NUCLEOTIDE SEQUENCE [LARGE SCALE GENOMIC DNA]</scope>
    <source>
        <strain evidence="1 2">P-1 km-3</strain>
    </source>
</reference>
<gene>
    <name evidence="1" type="ORF">E5162_00710</name>
</gene>
<evidence type="ECO:0000313" key="1">
    <source>
        <dbReference type="EMBL" id="TGY93848.1"/>
    </source>
</evidence>
<organism evidence="1 2">
    <name type="scientific">Marinicauda pacifica</name>
    <dbReference type="NCBI Taxonomy" id="1133559"/>
    <lineage>
        <taxon>Bacteria</taxon>
        <taxon>Pseudomonadati</taxon>
        <taxon>Pseudomonadota</taxon>
        <taxon>Alphaproteobacteria</taxon>
        <taxon>Maricaulales</taxon>
        <taxon>Maricaulaceae</taxon>
        <taxon>Marinicauda</taxon>
    </lineage>
</organism>
<dbReference type="Pfam" id="PF04134">
    <property type="entry name" value="DCC1-like"/>
    <property type="match status" value="1"/>
</dbReference>
<dbReference type="OrthoDB" id="9785438at2"/>
<dbReference type="AlphaFoldDB" id="A0A4S2HDK6"/>
<name>A0A4S2HDK6_9PROT</name>
<keyword evidence="2" id="KW-1185">Reference proteome</keyword>
<dbReference type="PANTHER" id="PTHR33639:SF2">
    <property type="entry name" value="DUF393 DOMAIN-CONTAINING PROTEIN"/>
    <property type="match status" value="1"/>
</dbReference>
<comment type="caution">
    <text evidence="1">The sequence shown here is derived from an EMBL/GenBank/DDBJ whole genome shotgun (WGS) entry which is preliminary data.</text>
</comment>
<dbReference type="InterPro" id="IPR052927">
    <property type="entry name" value="DCC_oxidoreductase"/>
</dbReference>
<dbReference type="GO" id="GO:0015035">
    <property type="term" value="F:protein-disulfide reductase activity"/>
    <property type="evidence" value="ECO:0007669"/>
    <property type="project" value="InterPro"/>
</dbReference>
<dbReference type="Proteomes" id="UP000305451">
    <property type="component" value="Unassembled WGS sequence"/>
</dbReference>
<proteinExistence type="predicted"/>
<evidence type="ECO:0000313" key="2">
    <source>
        <dbReference type="Proteomes" id="UP000305451"/>
    </source>
</evidence>
<dbReference type="PANTHER" id="PTHR33639">
    <property type="entry name" value="THIOL-DISULFIDE OXIDOREDUCTASE DCC"/>
    <property type="match status" value="1"/>
</dbReference>
<dbReference type="RefSeq" id="WP_135943043.1">
    <property type="nucleotide sequence ID" value="NZ_BMEI01000001.1"/>
</dbReference>